<dbReference type="EMBL" id="JAHRIQ010093301">
    <property type="protein sequence ID" value="MEQ2251256.1"/>
    <property type="molecule type" value="Genomic_DNA"/>
</dbReference>
<organism evidence="2 3">
    <name type="scientific">Ilyodon furcidens</name>
    <name type="common">goldbreast splitfin</name>
    <dbReference type="NCBI Taxonomy" id="33524"/>
    <lineage>
        <taxon>Eukaryota</taxon>
        <taxon>Metazoa</taxon>
        <taxon>Chordata</taxon>
        <taxon>Craniata</taxon>
        <taxon>Vertebrata</taxon>
        <taxon>Euteleostomi</taxon>
        <taxon>Actinopterygii</taxon>
        <taxon>Neopterygii</taxon>
        <taxon>Teleostei</taxon>
        <taxon>Neoteleostei</taxon>
        <taxon>Acanthomorphata</taxon>
        <taxon>Ovalentaria</taxon>
        <taxon>Atherinomorphae</taxon>
        <taxon>Cyprinodontiformes</taxon>
        <taxon>Goodeidae</taxon>
        <taxon>Ilyodon</taxon>
    </lineage>
</organism>
<keyword evidence="3" id="KW-1185">Reference proteome</keyword>
<reference evidence="2 3" key="1">
    <citation type="submission" date="2021-06" db="EMBL/GenBank/DDBJ databases">
        <authorList>
            <person name="Palmer J.M."/>
        </authorList>
    </citation>
    <scope>NUCLEOTIDE SEQUENCE [LARGE SCALE GENOMIC DNA]</scope>
    <source>
        <strain evidence="3">if_2019</strain>
        <tissue evidence="2">Muscle</tissue>
    </source>
</reference>
<comment type="caution">
    <text evidence="2">The sequence shown here is derived from an EMBL/GenBank/DDBJ whole genome shotgun (WGS) entry which is preliminary data.</text>
</comment>
<feature type="transmembrane region" description="Helical" evidence="1">
    <location>
        <begin position="46"/>
        <end position="65"/>
    </location>
</feature>
<keyword evidence="1" id="KW-0472">Membrane</keyword>
<keyword evidence="1" id="KW-0812">Transmembrane</keyword>
<evidence type="ECO:0000313" key="2">
    <source>
        <dbReference type="EMBL" id="MEQ2251256.1"/>
    </source>
</evidence>
<feature type="transmembrane region" description="Helical" evidence="1">
    <location>
        <begin position="12"/>
        <end position="34"/>
    </location>
</feature>
<dbReference type="Proteomes" id="UP001482620">
    <property type="component" value="Unassembled WGS sequence"/>
</dbReference>
<accession>A0ABV0V482</accession>
<proteinExistence type="predicted"/>
<evidence type="ECO:0000256" key="1">
    <source>
        <dbReference type="SAM" id="Phobius"/>
    </source>
</evidence>
<keyword evidence="1" id="KW-1133">Transmembrane helix</keyword>
<name>A0ABV0V482_9TELE</name>
<gene>
    <name evidence="2" type="ORF">ILYODFUR_008989</name>
</gene>
<sequence>MRSACTHRKKHFYSLQCCLWSPVLCLLALFYPLVVPPLDSLLGNLLTVPLVVPSWICCLDIYINLSSLICQSTLQQSTVPLLPQPFLLK</sequence>
<protein>
    <submittedName>
        <fullName evidence="2">Uncharacterized protein</fullName>
    </submittedName>
</protein>
<evidence type="ECO:0000313" key="3">
    <source>
        <dbReference type="Proteomes" id="UP001482620"/>
    </source>
</evidence>